<evidence type="ECO:0000259" key="4">
    <source>
        <dbReference type="PROSITE" id="PS50949"/>
    </source>
</evidence>
<dbReference type="Pfam" id="PF07729">
    <property type="entry name" value="FCD"/>
    <property type="match status" value="1"/>
</dbReference>
<dbReference type="GO" id="GO:0003677">
    <property type="term" value="F:DNA binding"/>
    <property type="evidence" value="ECO:0007669"/>
    <property type="project" value="UniProtKB-KW"/>
</dbReference>
<gene>
    <name evidence="5" type="ORF">NZH93_44620</name>
</gene>
<evidence type="ECO:0000256" key="2">
    <source>
        <dbReference type="ARBA" id="ARBA00023125"/>
    </source>
</evidence>
<dbReference type="PANTHER" id="PTHR43537">
    <property type="entry name" value="TRANSCRIPTIONAL REGULATOR, GNTR FAMILY"/>
    <property type="match status" value="1"/>
</dbReference>
<dbReference type="SUPFAM" id="SSF46785">
    <property type="entry name" value="Winged helix' DNA-binding domain"/>
    <property type="match status" value="1"/>
</dbReference>
<dbReference type="RefSeq" id="WP_259629415.1">
    <property type="nucleotide sequence ID" value="NZ_JANYMP010000039.1"/>
</dbReference>
<dbReference type="InterPro" id="IPR000524">
    <property type="entry name" value="Tscrpt_reg_HTH_GntR"/>
</dbReference>
<dbReference type="PANTHER" id="PTHR43537:SF44">
    <property type="entry name" value="GNTR FAMILY REGULATORY PROTEIN"/>
    <property type="match status" value="1"/>
</dbReference>
<organism evidence="5 6">
    <name type="scientific">Umezawaea endophytica</name>
    <dbReference type="NCBI Taxonomy" id="1654476"/>
    <lineage>
        <taxon>Bacteria</taxon>
        <taxon>Bacillati</taxon>
        <taxon>Actinomycetota</taxon>
        <taxon>Actinomycetes</taxon>
        <taxon>Pseudonocardiales</taxon>
        <taxon>Pseudonocardiaceae</taxon>
        <taxon>Umezawaea</taxon>
    </lineage>
</organism>
<keyword evidence="6" id="KW-1185">Reference proteome</keyword>
<dbReference type="PROSITE" id="PS50949">
    <property type="entry name" value="HTH_GNTR"/>
    <property type="match status" value="1"/>
</dbReference>
<dbReference type="SUPFAM" id="SSF48008">
    <property type="entry name" value="GntR ligand-binding domain-like"/>
    <property type="match status" value="1"/>
</dbReference>
<protein>
    <submittedName>
        <fullName evidence="5">FadR family transcriptional regulator</fullName>
    </submittedName>
</protein>
<accession>A0A9X2VW64</accession>
<dbReference type="InterPro" id="IPR036390">
    <property type="entry name" value="WH_DNA-bd_sf"/>
</dbReference>
<proteinExistence type="predicted"/>
<dbReference type="AlphaFoldDB" id="A0A9X2VW64"/>
<dbReference type="Gene3D" id="1.10.10.10">
    <property type="entry name" value="Winged helix-like DNA-binding domain superfamily/Winged helix DNA-binding domain"/>
    <property type="match status" value="1"/>
</dbReference>
<dbReference type="SMART" id="SM00345">
    <property type="entry name" value="HTH_GNTR"/>
    <property type="match status" value="1"/>
</dbReference>
<keyword evidence="1" id="KW-0805">Transcription regulation</keyword>
<dbReference type="Proteomes" id="UP001141259">
    <property type="component" value="Unassembled WGS sequence"/>
</dbReference>
<feature type="domain" description="HTH gntR-type" evidence="4">
    <location>
        <begin position="7"/>
        <end position="74"/>
    </location>
</feature>
<dbReference type="CDD" id="cd07377">
    <property type="entry name" value="WHTH_GntR"/>
    <property type="match status" value="1"/>
</dbReference>
<dbReference type="InterPro" id="IPR008920">
    <property type="entry name" value="TF_FadR/GntR_C"/>
</dbReference>
<comment type="caution">
    <text evidence="5">The sequence shown here is derived from an EMBL/GenBank/DDBJ whole genome shotgun (WGS) entry which is preliminary data.</text>
</comment>
<name>A0A9X2VW64_9PSEU</name>
<evidence type="ECO:0000313" key="5">
    <source>
        <dbReference type="EMBL" id="MCS7483963.1"/>
    </source>
</evidence>
<dbReference type="Gene3D" id="1.20.120.530">
    <property type="entry name" value="GntR ligand-binding domain-like"/>
    <property type="match status" value="1"/>
</dbReference>
<dbReference type="GO" id="GO:0003700">
    <property type="term" value="F:DNA-binding transcription factor activity"/>
    <property type="evidence" value="ECO:0007669"/>
    <property type="project" value="InterPro"/>
</dbReference>
<dbReference type="Pfam" id="PF00392">
    <property type="entry name" value="GntR"/>
    <property type="match status" value="1"/>
</dbReference>
<dbReference type="InterPro" id="IPR036388">
    <property type="entry name" value="WH-like_DNA-bd_sf"/>
</dbReference>
<sequence length="230" mass="24754">MADYQLRGIHGQTVETLARRILAGEIPEGATLDLLALREEFDVSLTALREALKVLSAKGIIDARQKRGTFVTPRSSWNVLDGDVMRWRSSGPVDLGLLENLDEVRSIVEPASARLAAERATAEDVAALEDALGRMASASDAAGAVEADLDFHRSLLSATHNPFLAQMERVISNGLAMRDKVVHDADPADDPVPSHRAVLEAIRGKDPAGAEVAMRALVDKASEDFRRVAG</sequence>
<evidence type="ECO:0000256" key="1">
    <source>
        <dbReference type="ARBA" id="ARBA00023015"/>
    </source>
</evidence>
<reference evidence="5" key="1">
    <citation type="submission" date="2022-08" db="EMBL/GenBank/DDBJ databases">
        <authorList>
            <person name="Tistechok S."/>
            <person name="Samborskyy M."/>
            <person name="Roman I."/>
        </authorList>
    </citation>
    <scope>NUCLEOTIDE SEQUENCE</scope>
    <source>
        <strain evidence="5">DSM 103496</strain>
    </source>
</reference>
<evidence type="ECO:0000313" key="6">
    <source>
        <dbReference type="Proteomes" id="UP001141259"/>
    </source>
</evidence>
<evidence type="ECO:0000256" key="3">
    <source>
        <dbReference type="ARBA" id="ARBA00023163"/>
    </source>
</evidence>
<keyword evidence="3" id="KW-0804">Transcription</keyword>
<keyword evidence="2" id="KW-0238">DNA-binding</keyword>
<dbReference type="SMART" id="SM00895">
    <property type="entry name" value="FCD"/>
    <property type="match status" value="1"/>
</dbReference>
<dbReference type="InterPro" id="IPR011711">
    <property type="entry name" value="GntR_C"/>
</dbReference>
<dbReference type="EMBL" id="JANYMP010000039">
    <property type="protein sequence ID" value="MCS7483963.1"/>
    <property type="molecule type" value="Genomic_DNA"/>
</dbReference>